<dbReference type="Proteomes" id="UP001365542">
    <property type="component" value="Unassembled WGS sequence"/>
</dbReference>
<dbReference type="PROSITE" id="PS51387">
    <property type="entry name" value="FAD_PCMH"/>
    <property type="match status" value="1"/>
</dbReference>
<protein>
    <recommendedName>
        <fullName evidence="6">FAD-binding PCMH-type domain-containing protein</fullName>
    </recommendedName>
</protein>
<dbReference type="InterPro" id="IPR016169">
    <property type="entry name" value="FAD-bd_PCMH_sub2"/>
</dbReference>
<keyword evidence="4" id="KW-0274">FAD</keyword>
<dbReference type="PANTHER" id="PTHR42973:SF39">
    <property type="entry name" value="FAD-BINDING PCMH-TYPE DOMAIN-CONTAINING PROTEIN"/>
    <property type="match status" value="1"/>
</dbReference>
<dbReference type="GO" id="GO:0071949">
    <property type="term" value="F:FAD binding"/>
    <property type="evidence" value="ECO:0007669"/>
    <property type="project" value="InterPro"/>
</dbReference>
<comment type="similarity">
    <text evidence="2">Belongs to the oxygen-dependent FAD-linked oxidoreductase family.</text>
</comment>
<evidence type="ECO:0000313" key="8">
    <source>
        <dbReference type="Proteomes" id="UP001365542"/>
    </source>
</evidence>
<dbReference type="EMBL" id="JAVHJO010000008">
    <property type="protein sequence ID" value="KAK6537986.1"/>
    <property type="molecule type" value="Genomic_DNA"/>
</dbReference>
<dbReference type="InterPro" id="IPR016166">
    <property type="entry name" value="FAD-bd_PCMH"/>
</dbReference>
<evidence type="ECO:0000256" key="2">
    <source>
        <dbReference type="ARBA" id="ARBA00005466"/>
    </source>
</evidence>
<dbReference type="InterPro" id="IPR016167">
    <property type="entry name" value="FAD-bd_PCMH_sub1"/>
</dbReference>
<keyword evidence="3" id="KW-0285">Flavoprotein</keyword>
<evidence type="ECO:0000256" key="5">
    <source>
        <dbReference type="ARBA" id="ARBA00023002"/>
    </source>
</evidence>
<comment type="caution">
    <text evidence="7">The sequence shown here is derived from an EMBL/GenBank/DDBJ whole genome shotgun (WGS) entry which is preliminary data.</text>
</comment>
<dbReference type="Gene3D" id="3.40.462.20">
    <property type="match status" value="1"/>
</dbReference>
<evidence type="ECO:0000259" key="6">
    <source>
        <dbReference type="PROSITE" id="PS51387"/>
    </source>
</evidence>
<dbReference type="InterPro" id="IPR012951">
    <property type="entry name" value="BBE"/>
</dbReference>
<evidence type="ECO:0000256" key="1">
    <source>
        <dbReference type="ARBA" id="ARBA00001974"/>
    </source>
</evidence>
<reference evidence="7 8" key="1">
    <citation type="submission" date="2019-10" db="EMBL/GenBank/DDBJ databases">
        <authorList>
            <person name="Palmer J.M."/>
        </authorList>
    </citation>
    <scope>NUCLEOTIDE SEQUENCE [LARGE SCALE GENOMIC DNA]</scope>
    <source>
        <strain evidence="7 8">TWF694</strain>
    </source>
</reference>
<keyword evidence="5" id="KW-0560">Oxidoreductase</keyword>
<evidence type="ECO:0000256" key="3">
    <source>
        <dbReference type="ARBA" id="ARBA00022630"/>
    </source>
</evidence>
<name>A0AAV9X8K5_9PEZI</name>
<dbReference type="AlphaFoldDB" id="A0AAV9X8K5"/>
<dbReference type="Pfam" id="PF01565">
    <property type="entry name" value="FAD_binding_4"/>
    <property type="match status" value="1"/>
</dbReference>
<dbReference type="Gene3D" id="3.30.465.10">
    <property type="match status" value="1"/>
</dbReference>
<dbReference type="InterPro" id="IPR036318">
    <property type="entry name" value="FAD-bd_PCMH-like_sf"/>
</dbReference>
<organism evidence="7 8">
    <name type="scientific">Orbilia ellipsospora</name>
    <dbReference type="NCBI Taxonomy" id="2528407"/>
    <lineage>
        <taxon>Eukaryota</taxon>
        <taxon>Fungi</taxon>
        <taxon>Dikarya</taxon>
        <taxon>Ascomycota</taxon>
        <taxon>Pezizomycotina</taxon>
        <taxon>Orbiliomycetes</taxon>
        <taxon>Orbiliales</taxon>
        <taxon>Orbiliaceae</taxon>
        <taxon>Orbilia</taxon>
    </lineage>
</organism>
<gene>
    <name evidence="7" type="ORF">TWF694_010878</name>
</gene>
<sequence length="598" mass="67895">MDSTKIDPFVQYCQQNEIPIYTPGAPEYERSVATSNLLYRYSRPDYVVQPRNDGDVIKIVVEAKSRQIPIIIKNGGHSYSGFSTTNKGISLDLVRMKEVTLDIDNMMVTLEGGALWGHAYKKLVNGRHDGFVINGGRCPTVGVSGFVLGGGLGPFTRSFGMGCDTLEEVSIVTASGDLVTVTHKDMTENPHSDRGRLFWAICGAGGGNFGVVVKLKMRVQKLANEKGKVVAGRYEWSPNRKDSRRFFKIMNTFYTADWPKEMTIDTSWVCDTKSTTPIMVRFLVYYDGEQEPFDKIISDPRFIDSPDLSKHLKRRCLVEGSSRFFHETLVSQWSEEIVKSFPATRLFNIYTSFVFKNKPEKIKLITEIIETEMESFRDLYSEEKALLQVTWIHSGGKVNDYQRYDTAYRWRGGSYHAYIMIEWDGKWLEQNMRGFLQGFKDKLKPHSLGKKAVFINFPDGALQEDEYEKSYYGNNYLKLREVKQAWDAGNYFNWSQGVKLPRSEATADPKGIEALTLSTETEDVEESSEAVQDDAETLAKRKHEVVLKVEHPIDEQKLTDSIASEAWRTYVIPPAKDVSEILKTGFVGGVYALDDLGF</sequence>
<dbReference type="SUPFAM" id="SSF56176">
    <property type="entry name" value="FAD-binding/transporter-associated domain-like"/>
    <property type="match status" value="1"/>
</dbReference>
<dbReference type="InterPro" id="IPR050416">
    <property type="entry name" value="FAD-linked_Oxidoreductase"/>
</dbReference>
<dbReference type="Pfam" id="PF08031">
    <property type="entry name" value="BBE"/>
    <property type="match status" value="1"/>
</dbReference>
<feature type="domain" description="FAD-binding PCMH-type" evidence="6">
    <location>
        <begin position="40"/>
        <end position="222"/>
    </location>
</feature>
<dbReference type="Gene3D" id="3.30.43.10">
    <property type="entry name" value="Uridine Diphospho-n-acetylenolpyruvylglucosamine Reductase, domain 2"/>
    <property type="match status" value="1"/>
</dbReference>
<dbReference type="PANTHER" id="PTHR42973">
    <property type="entry name" value="BINDING OXIDOREDUCTASE, PUTATIVE (AFU_ORTHOLOGUE AFUA_1G17690)-RELATED"/>
    <property type="match status" value="1"/>
</dbReference>
<evidence type="ECO:0000256" key="4">
    <source>
        <dbReference type="ARBA" id="ARBA00022827"/>
    </source>
</evidence>
<dbReference type="GO" id="GO:0016491">
    <property type="term" value="F:oxidoreductase activity"/>
    <property type="evidence" value="ECO:0007669"/>
    <property type="project" value="UniProtKB-KW"/>
</dbReference>
<keyword evidence="8" id="KW-1185">Reference proteome</keyword>
<accession>A0AAV9X8K5</accession>
<proteinExistence type="inferred from homology"/>
<dbReference type="InterPro" id="IPR006094">
    <property type="entry name" value="Oxid_FAD_bind_N"/>
</dbReference>
<evidence type="ECO:0000313" key="7">
    <source>
        <dbReference type="EMBL" id="KAK6537986.1"/>
    </source>
</evidence>
<comment type="cofactor">
    <cofactor evidence="1">
        <name>FAD</name>
        <dbReference type="ChEBI" id="CHEBI:57692"/>
    </cofactor>
</comment>